<feature type="compositionally biased region" description="Polar residues" evidence="14">
    <location>
        <begin position="334"/>
        <end position="364"/>
    </location>
</feature>
<keyword evidence="6" id="KW-0963">Cytoplasm</keyword>
<feature type="domain" description="SH3" evidence="15">
    <location>
        <begin position="403"/>
        <end position="463"/>
    </location>
</feature>
<dbReference type="SUPFAM" id="SSF103657">
    <property type="entry name" value="BAR/IMD domain-like"/>
    <property type="match status" value="1"/>
</dbReference>
<dbReference type="PROSITE" id="PS51741">
    <property type="entry name" value="F_BAR"/>
    <property type="match status" value="1"/>
</dbReference>
<dbReference type="AlphaFoldDB" id="A0A5S6QSH0"/>
<dbReference type="SMART" id="SM00326">
    <property type="entry name" value="SH3"/>
    <property type="match status" value="1"/>
</dbReference>
<organism evidence="17 18">
    <name type="scientific">Trichuris muris</name>
    <name type="common">Mouse whipworm</name>
    <dbReference type="NCBI Taxonomy" id="70415"/>
    <lineage>
        <taxon>Eukaryota</taxon>
        <taxon>Metazoa</taxon>
        <taxon>Ecdysozoa</taxon>
        <taxon>Nematoda</taxon>
        <taxon>Enoplea</taxon>
        <taxon>Dorylaimia</taxon>
        <taxon>Trichinellida</taxon>
        <taxon>Trichuridae</taxon>
        <taxon>Trichuris</taxon>
    </lineage>
</organism>
<evidence type="ECO:0000259" key="16">
    <source>
        <dbReference type="PROSITE" id="PS51741"/>
    </source>
</evidence>
<dbReference type="GO" id="GO:0030100">
    <property type="term" value="P:regulation of endocytosis"/>
    <property type="evidence" value="ECO:0007669"/>
    <property type="project" value="TreeGrafter"/>
</dbReference>
<evidence type="ECO:0000256" key="10">
    <source>
        <dbReference type="ARBA" id="ARBA00055545"/>
    </source>
</evidence>
<accession>A0A5S6QSH0</accession>
<feature type="compositionally biased region" description="Acidic residues" evidence="14">
    <location>
        <begin position="381"/>
        <end position="391"/>
    </location>
</feature>
<dbReference type="GO" id="GO:0007010">
    <property type="term" value="P:cytoskeleton organization"/>
    <property type="evidence" value="ECO:0007669"/>
    <property type="project" value="TreeGrafter"/>
</dbReference>
<dbReference type="InterPro" id="IPR031160">
    <property type="entry name" value="F_BAR_dom"/>
</dbReference>
<dbReference type="InterPro" id="IPR036028">
    <property type="entry name" value="SH3-like_dom_sf"/>
</dbReference>
<name>A0A5S6QSH0_TRIMR</name>
<dbReference type="Gene3D" id="1.20.1270.60">
    <property type="entry name" value="Arfaptin homology (AH) domain/BAR domain"/>
    <property type="match status" value="1"/>
</dbReference>
<comment type="function">
    <text evidence="10">Plays a role in endocytosis and regulates internalization of plasma membrane proteins. Overexpression impairs internalization of SLC2A1/GLUT1 and TRPV4 and increases the levels of SLC2A1/GLUT1 and TRPV4 at the cell membrane. Inhibits the TRPV4 calcium channel activity.</text>
</comment>
<evidence type="ECO:0000256" key="14">
    <source>
        <dbReference type="SAM" id="MobiDB-lite"/>
    </source>
</evidence>
<evidence type="ECO:0000256" key="3">
    <source>
        <dbReference type="ARBA" id="ARBA00004496"/>
    </source>
</evidence>
<dbReference type="GO" id="GO:0005768">
    <property type="term" value="C:endosome"/>
    <property type="evidence" value="ECO:0007669"/>
    <property type="project" value="TreeGrafter"/>
</dbReference>
<dbReference type="InterPro" id="IPR027267">
    <property type="entry name" value="AH/BAR_dom_sf"/>
</dbReference>
<dbReference type="Pfam" id="PF00611">
    <property type="entry name" value="FCH"/>
    <property type="match status" value="1"/>
</dbReference>
<dbReference type="GO" id="GO:0097320">
    <property type="term" value="P:plasma membrane tubulation"/>
    <property type="evidence" value="ECO:0007669"/>
    <property type="project" value="TreeGrafter"/>
</dbReference>
<proteinExistence type="predicted"/>
<keyword evidence="9" id="KW-0472">Membrane</keyword>
<dbReference type="PANTHER" id="PTHR23065">
    <property type="entry name" value="PROLINE-SERINE-THREONINE PHOSPHATASE INTERACTING PROTEIN 1"/>
    <property type="match status" value="1"/>
</dbReference>
<reference evidence="18" key="1">
    <citation type="submission" date="2019-12" db="UniProtKB">
        <authorList>
            <consortium name="WormBaseParasite"/>
        </authorList>
    </citation>
    <scope>IDENTIFICATION</scope>
</reference>
<dbReference type="GO" id="GO:0005886">
    <property type="term" value="C:plasma membrane"/>
    <property type="evidence" value="ECO:0007669"/>
    <property type="project" value="UniProtKB-SubCell"/>
</dbReference>
<keyword evidence="4 12" id="KW-0728">SH3 domain</keyword>
<dbReference type="CDD" id="cd11843">
    <property type="entry name" value="SH3_PACSIN"/>
    <property type="match status" value="1"/>
</dbReference>
<evidence type="ECO:0000313" key="18">
    <source>
        <dbReference type="WBParaSite" id="TMUE_2000010094.1"/>
    </source>
</evidence>
<keyword evidence="8 13" id="KW-0175">Coiled coil</keyword>
<keyword evidence="7" id="KW-0597">Phosphoprotein</keyword>
<dbReference type="FunFam" id="1.20.1270.60:FF:000009">
    <property type="entry name" value="Protein kinase C and casein kinase substrate in neurons 2"/>
    <property type="match status" value="1"/>
</dbReference>
<evidence type="ECO:0000259" key="15">
    <source>
        <dbReference type="PROSITE" id="PS50002"/>
    </source>
</evidence>
<feature type="compositionally biased region" description="Basic and acidic residues" evidence="14">
    <location>
        <begin position="321"/>
        <end position="330"/>
    </location>
</feature>
<keyword evidence="17" id="KW-1185">Reference proteome</keyword>
<feature type="region of interest" description="Disordered" evidence="14">
    <location>
        <begin position="321"/>
        <end position="399"/>
    </location>
</feature>
<dbReference type="SMART" id="SM00055">
    <property type="entry name" value="FCH"/>
    <property type="match status" value="1"/>
</dbReference>
<dbReference type="FunFam" id="2.30.30.40:FF:000014">
    <property type="entry name" value="Kinase C and casein kinase substrate in neurons protein"/>
    <property type="match status" value="1"/>
</dbReference>
<dbReference type="STRING" id="70415.A0A5S6QSH0"/>
<protein>
    <submittedName>
        <fullName evidence="18">SH3 domain-containing protein</fullName>
    </submittedName>
</protein>
<dbReference type="InterPro" id="IPR001060">
    <property type="entry name" value="FCH_dom"/>
</dbReference>
<dbReference type="Pfam" id="PF00018">
    <property type="entry name" value="SH3_1"/>
    <property type="match status" value="1"/>
</dbReference>
<dbReference type="Proteomes" id="UP000046395">
    <property type="component" value="Unassembled WGS sequence"/>
</dbReference>
<feature type="domain" description="F-BAR" evidence="16">
    <location>
        <begin position="19"/>
        <end position="290"/>
    </location>
</feature>
<evidence type="ECO:0000256" key="9">
    <source>
        <dbReference type="ARBA" id="ARBA00023136"/>
    </source>
</evidence>
<evidence type="ECO:0000256" key="4">
    <source>
        <dbReference type="ARBA" id="ARBA00022443"/>
    </source>
</evidence>
<evidence type="ECO:0000256" key="5">
    <source>
        <dbReference type="ARBA" id="ARBA00022475"/>
    </source>
</evidence>
<evidence type="ECO:0000256" key="2">
    <source>
        <dbReference type="ARBA" id="ARBA00004236"/>
    </source>
</evidence>
<comment type="subunit">
    <text evidence="11">Homodimer. May form heterooligomers with other PACSINs. Interacts (via SH3 domain) with DNM1, SYNJ1 and WASL. Interacts with TRPV4.</text>
</comment>
<dbReference type="PRINTS" id="PR00452">
    <property type="entry name" value="SH3DOMAIN"/>
</dbReference>
<dbReference type="WBParaSite" id="TMUE_2000010094.1">
    <property type="protein sequence ID" value="TMUE_2000010094.1"/>
    <property type="gene ID" value="WBGene00291399"/>
</dbReference>
<evidence type="ECO:0000256" key="11">
    <source>
        <dbReference type="ARBA" id="ARBA00064966"/>
    </source>
</evidence>
<dbReference type="PANTHER" id="PTHR23065:SF11">
    <property type="entry name" value="SYNDAPIN, ISOFORM C"/>
    <property type="match status" value="1"/>
</dbReference>
<dbReference type="SUPFAM" id="SSF50044">
    <property type="entry name" value="SH3-domain"/>
    <property type="match status" value="1"/>
</dbReference>
<comment type="subcellular location">
    <subcellularLocation>
        <location evidence="2">Cell membrane</location>
    </subcellularLocation>
    <subcellularLocation>
        <location evidence="3">Cytoplasm</location>
    </subcellularLocation>
    <subcellularLocation>
        <location evidence="1">Endomembrane system</location>
        <topology evidence="1">Peripheral membrane protein</topology>
    </subcellularLocation>
</comment>
<keyword evidence="5" id="KW-1003">Cell membrane</keyword>
<evidence type="ECO:0000256" key="8">
    <source>
        <dbReference type="ARBA" id="ARBA00023054"/>
    </source>
</evidence>
<evidence type="ECO:0000256" key="12">
    <source>
        <dbReference type="PROSITE-ProRule" id="PRU00192"/>
    </source>
</evidence>
<evidence type="ECO:0000256" key="6">
    <source>
        <dbReference type="ARBA" id="ARBA00022490"/>
    </source>
</evidence>
<dbReference type="PROSITE" id="PS50002">
    <property type="entry name" value="SH3"/>
    <property type="match status" value="1"/>
</dbReference>
<dbReference type="InterPro" id="IPR001452">
    <property type="entry name" value="SH3_domain"/>
</dbReference>
<sequence length="463" mass="53249">MQLLKKMPHMETSISEENVGASSDSFWEIGQYKRAVKRVEDGVKLCSDLTLMMRERGEIEASYAKALHHWSKKWSDHIEKGAEYGSSQVAWQSLTEEARCRGDLHSHVRDRLIDEVCNVIKLWSKDTFHKSTFGVVKEGKEVEDAFKKAQKTWVKLYTKVMRTRRDYFNASRLERSAINQEKNAKNNSDISIEQAKKLSEKALKCRDDRDKAERAYKKALDDLSEHKPRYQEDMIQVFKRCQEKEVKRLRFFKEMLQGVHVCLDLSAETKLKTIYSTMRAVIDRADAEKDVDWWEKQQGPGMSMNWPVFEPYTPEIRDITKKRQTSKEVEPVTLISQRLSISEPNGTTAEKENSLNQSTDQKASSPCDKMDGAVDGSPDSPFDDEWDDGEQTCDGSVAESSAKKGILVKALYDYDKQEDDELSFKKGDIFEKLEEEDEQGWCKGRKDGVTGLYPANYAVVHAN</sequence>
<dbReference type="CDD" id="cd07655">
    <property type="entry name" value="F-BAR_PACSIN"/>
    <property type="match status" value="1"/>
</dbReference>
<dbReference type="GO" id="GO:0005543">
    <property type="term" value="F:phospholipid binding"/>
    <property type="evidence" value="ECO:0007669"/>
    <property type="project" value="TreeGrafter"/>
</dbReference>
<dbReference type="Gene3D" id="2.30.30.40">
    <property type="entry name" value="SH3 Domains"/>
    <property type="match status" value="1"/>
</dbReference>
<evidence type="ECO:0000256" key="1">
    <source>
        <dbReference type="ARBA" id="ARBA00004184"/>
    </source>
</evidence>
<evidence type="ECO:0000256" key="7">
    <source>
        <dbReference type="ARBA" id="ARBA00022553"/>
    </source>
</evidence>
<evidence type="ECO:0000313" key="17">
    <source>
        <dbReference type="Proteomes" id="UP000046395"/>
    </source>
</evidence>
<evidence type="ECO:0000256" key="13">
    <source>
        <dbReference type="PROSITE-ProRule" id="PRU01077"/>
    </source>
</evidence>